<accession>A0A0G3EG99</accession>
<dbReference type="PANTHER" id="PTHR45947:SF3">
    <property type="entry name" value="SULFOQUINOVOSYL TRANSFERASE SQD2"/>
    <property type="match status" value="1"/>
</dbReference>
<sequence length="404" mass="45642">MRICMFTDSFLPRVSGVSFAVINQANELVKRGHEVTIFRPRPMKDAGGDALNEMHPEARIHDLPISIPTRKFPDLNIAVPSFFPAYQTVREFRPELIHVHTEWGCGWEGLLQSRIRNVPVIGTFHTFYAEPGYLRHFYMPDTRLTKEMMWKYSITFFNRCNAVISPSRTVKRFLMLKGLKWEPTVISNGIREPELRADEEIAALREQYGIRDTFNFIYIGRVSGEKSLDVAVEAFRQVYLKHKHARFVIVGDGSANRELDRLIPRAGIESAVVRVGRVTHDRLIADNIPRLGDAFITASKTENQPVSLLEAMAFGLPIIGPRSRGIPELVEHGVNGYLFRPDDAGRMAGLMNALVEDRALMDSMRQGAAEKVRPHAISNVAERLETIYRNAIDTADASGRTAAK</sequence>
<proteinExistence type="predicted"/>
<dbReference type="InterPro" id="IPR028098">
    <property type="entry name" value="Glyco_trans_4-like_N"/>
</dbReference>
<evidence type="ECO:0000259" key="2">
    <source>
        <dbReference type="Pfam" id="PF13439"/>
    </source>
</evidence>
<gene>
    <name evidence="3" type="ORF">L21SP4_02264</name>
</gene>
<evidence type="ECO:0000313" key="4">
    <source>
        <dbReference type="Proteomes" id="UP000035268"/>
    </source>
</evidence>
<protein>
    <submittedName>
        <fullName evidence="3">Glycosyl transferase, group 1 family protein</fullName>
    </submittedName>
</protein>
<dbReference type="Gene3D" id="3.40.50.2000">
    <property type="entry name" value="Glycogen Phosphorylase B"/>
    <property type="match status" value="2"/>
</dbReference>
<reference evidence="4" key="1">
    <citation type="submission" date="2015-02" db="EMBL/GenBank/DDBJ databases">
        <title>Description and complete genome sequence of the first cultured representative of the subdivision 5 of the Verrucomicrobia phylum.</title>
        <authorList>
            <person name="Spring S."/>
            <person name="Bunk B."/>
            <person name="Sproer C."/>
            <person name="Klenk H.-P."/>
        </authorList>
    </citation>
    <scope>NUCLEOTIDE SEQUENCE [LARGE SCALE GENOMIC DNA]</scope>
    <source>
        <strain evidence="4">L21-Fru-AB</strain>
    </source>
</reference>
<reference evidence="3 4" key="2">
    <citation type="journal article" date="2016" name="ISME J.">
        <title>Characterization of the first cultured representative of Verrucomicrobia subdivision 5 indicates the proposal of a novel phylum.</title>
        <authorList>
            <person name="Spring S."/>
            <person name="Bunk B."/>
            <person name="Sproer C."/>
            <person name="Schumann P."/>
            <person name="Rohde M."/>
            <person name="Tindall B.J."/>
            <person name="Klenk H.P."/>
        </authorList>
    </citation>
    <scope>NUCLEOTIDE SEQUENCE [LARGE SCALE GENOMIC DNA]</scope>
    <source>
        <strain evidence="3 4">L21-Fru-AB</strain>
    </source>
</reference>
<dbReference type="InterPro" id="IPR001296">
    <property type="entry name" value="Glyco_trans_1"/>
</dbReference>
<organism evidence="3 4">
    <name type="scientific">Kiritimatiella glycovorans</name>
    <dbReference type="NCBI Taxonomy" id="1307763"/>
    <lineage>
        <taxon>Bacteria</taxon>
        <taxon>Pseudomonadati</taxon>
        <taxon>Kiritimatiellota</taxon>
        <taxon>Kiritimatiellia</taxon>
        <taxon>Kiritimatiellales</taxon>
        <taxon>Kiritimatiellaceae</taxon>
        <taxon>Kiritimatiella</taxon>
    </lineage>
</organism>
<dbReference type="STRING" id="1307763.L21SP4_02264"/>
<evidence type="ECO:0000313" key="3">
    <source>
        <dbReference type="EMBL" id="AKJ65491.1"/>
    </source>
</evidence>
<dbReference type="Proteomes" id="UP000035268">
    <property type="component" value="Chromosome"/>
</dbReference>
<keyword evidence="3" id="KW-0808">Transferase</keyword>
<dbReference type="RefSeq" id="WP_052882711.1">
    <property type="nucleotide sequence ID" value="NZ_CP010904.1"/>
</dbReference>
<dbReference type="AlphaFoldDB" id="A0A0G3EG99"/>
<evidence type="ECO:0000259" key="1">
    <source>
        <dbReference type="Pfam" id="PF00534"/>
    </source>
</evidence>
<dbReference type="GO" id="GO:0016757">
    <property type="term" value="F:glycosyltransferase activity"/>
    <property type="evidence" value="ECO:0007669"/>
    <property type="project" value="InterPro"/>
</dbReference>
<feature type="domain" description="Glycosyltransferase subfamily 4-like N-terminal" evidence="2">
    <location>
        <begin position="14"/>
        <end position="190"/>
    </location>
</feature>
<dbReference type="Pfam" id="PF13439">
    <property type="entry name" value="Glyco_transf_4"/>
    <property type="match status" value="1"/>
</dbReference>
<keyword evidence="4" id="KW-1185">Reference proteome</keyword>
<dbReference type="KEGG" id="vbl:L21SP4_02264"/>
<dbReference type="OrthoDB" id="5242526at2"/>
<dbReference type="PANTHER" id="PTHR45947">
    <property type="entry name" value="SULFOQUINOVOSYL TRANSFERASE SQD2"/>
    <property type="match status" value="1"/>
</dbReference>
<dbReference type="InterPro" id="IPR050194">
    <property type="entry name" value="Glycosyltransferase_grp1"/>
</dbReference>
<dbReference type="SUPFAM" id="SSF53756">
    <property type="entry name" value="UDP-Glycosyltransferase/glycogen phosphorylase"/>
    <property type="match status" value="1"/>
</dbReference>
<name>A0A0G3EG99_9BACT</name>
<dbReference type="Pfam" id="PF00534">
    <property type="entry name" value="Glycos_transf_1"/>
    <property type="match status" value="1"/>
</dbReference>
<feature type="domain" description="Glycosyl transferase family 1" evidence="1">
    <location>
        <begin position="204"/>
        <end position="370"/>
    </location>
</feature>
<dbReference type="EMBL" id="CP010904">
    <property type="protein sequence ID" value="AKJ65491.1"/>
    <property type="molecule type" value="Genomic_DNA"/>
</dbReference>